<dbReference type="Gene3D" id="3.90.850.10">
    <property type="entry name" value="Fumarylacetoacetase-like, C-terminal domain"/>
    <property type="match status" value="1"/>
</dbReference>
<keyword evidence="4" id="KW-1185">Reference proteome</keyword>
<sequence length="280" mass="29531">MTLGPNDAAADWASDNVAEAVKHEELAALAEEILTAYRTGEPIEPLRDRVADFGLAEAYYVQTEQLKHFLAAGETLAGHKVGLTSLAMQQQLGVDEPDFGFFLKTMVHYDGATLPADDFISPKVEPEFGFVLTEDLEGPGVTVEQAKAAIGKIYPAIEIIDSRIRDWDIKLVDTVADNASCGAIAVSKTPLNVTVDELSEVQCTLRINGEAKVSGTGAAVMGDPIAPLAWLANTLGAQGVSLKAGQLILPGSFTKALPVVSGEEATADFGELGSLTIAFS</sequence>
<gene>
    <name evidence="3" type="ORF">ACFFFR_08460</name>
</gene>
<dbReference type="InterPro" id="IPR036663">
    <property type="entry name" value="Fumarylacetoacetase_C_sf"/>
</dbReference>
<evidence type="ECO:0000256" key="1">
    <source>
        <dbReference type="ARBA" id="ARBA00023239"/>
    </source>
</evidence>
<evidence type="ECO:0000313" key="4">
    <source>
        <dbReference type="Proteomes" id="UP001589862"/>
    </source>
</evidence>
<dbReference type="PANTHER" id="PTHR30143">
    <property type="entry name" value="ACID HYDRATASE"/>
    <property type="match status" value="1"/>
</dbReference>
<evidence type="ECO:0000259" key="2">
    <source>
        <dbReference type="Pfam" id="PF01557"/>
    </source>
</evidence>
<protein>
    <submittedName>
        <fullName evidence="3">2-keto-4-pentenoate hydratase</fullName>
    </submittedName>
</protein>
<dbReference type="RefSeq" id="WP_377459544.1">
    <property type="nucleotide sequence ID" value="NZ_JBHLUB010000030.1"/>
</dbReference>
<accession>A0ABV6PBA6</accession>
<organism evidence="3 4">
    <name type="scientific">Micrococcoides hystricis</name>
    <dbReference type="NCBI Taxonomy" id="1572761"/>
    <lineage>
        <taxon>Bacteria</taxon>
        <taxon>Bacillati</taxon>
        <taxon>Actinomycetota</taxon>
        <taxon>Actinomycetes</taxon>
        <taxon>Micrococcales</taxon>
        <taxon>Micrococcaceae</taxon>
        <taxon>Micrococcoides</taxon>
    </lineage>
</organism>
<feature type="domain" description="Fumarylacetoacetase-like C-terminal" evidence="2">
    <location>
        <begin position="111"/>
        <end position="276"/>
    </location>
</feature>
<reference evidence="3 4" key="1">
    <citation type="submission" date="2024-09" db="EMBL/GenBank/DDBJ databases">
        <authorList>
            <person name="Sun Q."/>
            <person name="Mori K."/>
        </authorList>
    </citation>
    <scope>NUCLEOTIDE SEQUENCE [LARGE SCALE GENOMIC DNA]</scope>
    <source>
        <strain evidence="3 4">NCAIM B.02604</strain>
    </source>
</reference>
<dbReference type="InterPro" id="IPR011234">
    <property type="entry name" value="Fumarylacetoacetase-like_C"/>
</dbReference>
<name>A0ABV6PBA6_9MICC</name>
<keyword evidence="1" id="KW-0456">Lyase</keyword>
<dbReference type="InterPro" id="IPR050772">
    <property type="entry name" value="Hydratase-Decarb/MhpD_sf"/>
</dbReference>
<dbReference type="Pfam" id="PF01557">
    <property type="entry name" value="FAA_hydrolase"/>
    <property type="match status" value="1"/>
</dbReference>
<dbReference type="SUPFAM" id="SSF56529">
    <property type="entry name" value="FAH"/>
    <property type="match status" value="1"/>
</dbReference>
<dbReference type="PANTHER" id="PTHR30143:SF0">
    <property type="entry name" value="2-KETO-4-PENTENOATE HYDRATASE"/>
    <property type="match status" value="1"/>
</dbReference>
<dbReference type="EMBL" id="JBHLUB010000030">
    <property type="protein sequence ID" value="MFC0582410.1"/>
    <property type="molecule type" value="Genomic_DNA"/>
</dbReference>
<evidence type="ECO:0000313" key="3">
    <source>
        <dbReference type="EMBL" id="MFC0582410.1"/>
    </source>
</evidence>
<comment type="caution">
    <text evidence="3">The sequence shown here is derived from an EMBL/GenBank/DDBJ whole genome shotgun (WGS) entry which is preliminary data.</text>
</comment>
<dbReference type="Proteomes" id="UP001589862">
    <property type="component" value="Unassembled WGS sequence"/>
</dbReference>
<proteinExistence type="predicted"/>